<gene>
    <name evidence="9" type="ORF">H8718_18445</name>
</gene>
<name>A0A926EHU8_9FIRM</name>
<dbReference type="PANTHER" id="PTHR30151">
    <property type="entry name" value="ALKANE SULFONATE ABC TRANSPORTER-RELATED, MEMBRANE SUBUNIT"/>
    <property type="match status" value="1"/>
</dbReference>
<feature type="transmembrane region" description="Helical" evidence="7">
    <location>
        <begin position="95"/>
        <end position="120"/>
    </location>
</feature>
<feature type="transmembrane region" description="Helical" evidence="7">
    <location>
        <begin position="222"/>
        <end position="243"/>
    </location>
</feature>
<keyword evidence="4 7" id="KW-0812">Transmembrane</keyword>
<keyword evidence="6 7" id="KW-0472">Membrane</keyword>
<feature type="transmembrane region" description="Helical" evidence="7">
    <location>
        <begin position="189"/>
        <end position="210"/>
    </location>
</feature>
<evidence type="ECO:0000313" key="10">
    <source>
        <dbReference type="Proteomes" id="UP000655830"/>
    </source>
</evidence>
<feature type="domain" description="ABC transmembrane type-1" evidence="8">
    <location>
        <begin position="56"/>
        <end position="244"/>
    </location>
</feature>
<protein>
    <submittedName>
        <fullName evidence="9">ABC transporter permease</fullName>
    </submittedName>
</protein>
<comment type="caution">
    <text evidence="9">The sequence shown here is derived from an EMBL/GenBank/DDBJ whole genome shotgun (WGS) entry which is preliminary data.</text>
</comment>
<feature type="transmembrane region" description="Helical" evidence="7">
    <location>
        <begin position="58"/>
        <end position="83"/>
    </location>
</feature>
<dbReference type="Proteomes" id="UP000655830">
    <property type="component" value="Unassembled WGS sequence"/>
</dbReference>
<feature type="transmembrane region" description="Helical" evidence="7">
    <location>
        <begin position="12"/>
        <end position="38"/>
    </location>
</feature>
<evidence type="ECO:0000259" key="8">
    <source>
        <dbReference type="PROSITE" id="PS50928"/>
    </source>
</evidence>
<evidence type="ECO:0000256" key="5">
    <source>
        <dbReference type="ARBA" id="ARBA00022989"/>
    </source>
</evidence>
<keyword evidence="3" id="KW-1003">Cell membrane</keyword>
<dbReference type="EMBL" id="JACRSY010000054">
    <property type="protein sequence ID" value="MBC8581471.1"/>
    <property type="molecule type" value="Genomic_DNA"/>
</dbReference>
<comment type="similarity">
    <text evidence="7">Belongs to the binding-protein-dependent transport system permease family.</text>
</comment>
<keyword evidence="10" id="KW-1185">Reference proteome</keyword>
<feature type="transmembrane region" description="Helical" evidence="7">
    <location>
        <begin position="126"/>
        <end position="145"/>
    </location>
</feature>
<dbReference type="CDD" id="cd06261">
    <property type="entry name" value="TM_PBP2"/>
    <property type="match status" value="1"/>
</dbReference>
<dbReference type="PANTHER" id="PTHR30151:SF20">
    <property type="entry name" value="ABC TRANSPORTER PERMEASE PROTEIN HI_0355-RELATED"/>
    <property type="match status" value="1"/>
</dbReference>
<dbReference type="GO" id="GO:0055085">
    <property type="term" value="P:transmembrane transport"/>
    <property type="evidence" value="ECO:0007669"/>
    <property type="project" value="InterPro"/>
</dbReference>
<keyword evidence="5 7" id="KW-1133">Transmembrane helix</keyword>
<dbReference type="RefSeq" id="WP_249334419.1">
    <property type="nucleotide sequence ID" value="NZ_JACRSY010000054.1"/>
</dbReference>
<dbReference type="AlphaFoldDB" id="A0A926EHU8"/>
<evidence type="ECO:0000256" key="6">
    <source>
        <dbReference type="ARBA" id="ARBA00023136"/>
    </source>
</evidence>
<dbReference type="InterPro" id="IPR035906">
    <property type="entry name" value="MetI-like_sf"/>
</dbReference>
<evidence type="ECO:0000256" key="4">
    <source>
        <dbReference type="ARBA" id="ARBA00022692"/>
    </source>
</evidence>
<evidence type="ECO:0000256" key="7">
    <source>
        <dbReference type="RuleBase" id="RU363032"/>
    </source>
</evidence>
<evidence type="ECO:0000313" key="9">
    <source>
        <dbReference type="EMBL" id="MBC8581471.1"/>
    </source>
</evidence>
<reference evidence="9" key="1">
    <citation type="submission" date="2020-08" db="EMBL/GenBank/DDBJ databases">
        <title>Genome public.</title>
        <authorList>
            <person name="Liu C."/>
            <person name="Sun Q."/>
        </authorList>
    </citation>
    <scope>NUCLEOTIDE SEQUENCE</scope>
    <source>
        <strain evidence="9">NSJ-12</strain>
    </source>
</reference>
<dbReference type="GO" id="GO:0005886">
    <property type="term" value="C:plasma membrane"/>
    <property type="evidence" value="ECO:0007669"/>
    <property type="project" value="UniProtKB-SubCell"/>
</dbReference>
<comment type="subcellular location">
    <subcellularLocation>
        <location evidence="1 7">Cell membrane</location>
        <topology evidence="1 7">Multi-pass membrane protein</topology>
    </subcellularLocation>
</comment>
<sequence length="257" mass="28517">MIKKLQNIINKLYAPGFIIGLILIWQVVCSLELVPGYMLPSPIQVMQAFINEFNVLMGHLMISLSEALLGLGVGILVAFILAVGMDHYRGLHKSLYPLLIISQTVPVIAIAPLLVLWMGYGMAPKVMVIFLVCFFPITISLLDGFREADRDTIRLMKSMGANAKQIFWHIKLPCALPGFLAGLKVSVSYAVIGAVVAEWLGGTAGLGVYMTRVRKSYAFDKMFAVIFLVSLISLVLMKLVSLLDRKIMPYKRIQNKK</sequence>
<proteinExistence type="inferred from homology"/>
<evidence type="ECO:0000256" key="2">
    <source>
        <dbReference type="ARBA" id="ARBA00022448"/>
    </source>
</evidence>
<keyword evidence="2 7" id="KW-0813">Transport</keyword>
<dbReference type="Pfam" id="PF00528">
    <property type="entry name" value="BPD_transp_1"/>
    <property type="match status" value="1"/>
</dbReference>
<evidence type="ECO:0000256" key="3">
    <source>
        <dbReference type="ARBA" id="ARBA00022475"/>
    </source>
</evidence>
<dbReference type="PROSITE" id="PS50928">
    <property type="entry name" value="ABC_TM1"/>
    <property type="match status" value="1"/>
</dbReference>
<feature type="transmembrane region" description="Helical" evidence="7">
    <location>
        <begin position="166"/>
        <end position="183"/>
    </location>
</feature>
<organism evidence="9 10">
    <name type="scientific">Zhenhengia yiwuensis</name>
    <dbReference type="NCBI Taxonomy" id="2763666"/>
    <lineage>
        <taxon>Bacteria</taxon>
        <taxon>Bacillati</taxon>
        <taxon>Bacillota</taxon>
        <taxon>Clostridia</taxon>
        <taxon>Lachnospirales</taxon>
        <taxon>Lachnospiraceae</taxon>
        <taxon>Zhenhengia</taxon>
    </lineage>
</organism>
<dbReference type="Gene3D" id="1.10.3720.10">
    <property type="entry name" value="MetI-like"/>
    <property type="match status" value="1"/>
</dbReference>
<dbReference type="SUPFAM" id="SSF161098">
    <property type="entry name" value="MetI-like"/>
    <property type="match status" value="1"/>
</dbReference>
<dbReference type="InterPro" id="IPR000515">
    <property type="entry name" value="MetI-like"/>
</dbReference>
<evidence type="ECO:0000256" key="1">
    <source>
        <dbReference type="ARBA" id="ARBA00004651"/>
    </source>
</evidence>
<accession>A0A926EHU8</accession>